<protein>
    <recommendedName>
        <fullName evidence="4">Lipase</fullName>
    </recommendedName>
</protein>
<dbReference type="InterPro" id="IPR036514">
    <property type="entry name" value="SGNH_hydro_sf"/>
</dbReference>
<dbReference type="InterPro" id="IPR050592">
    <property type="entry name" value="GDSL_lipolytic_enzyme"/>
</dbReference>
<gene>
    <name evidence="2" type="ORF">CDV26_01600</name>
</gene>
<dbReference type="PANTHER" id="PTHR45642">
    <property type="entry name" value="GDSL ESTERASE/LIPASE EXL3"/>
    <property type="match status" value="1"/>
</dbReference>
<dbReference type="Proteomes" id="UP000249910">
    <property type="component" value="Chromosome"/>
</dbReference>
<evidence type="ECO:0008006" key="4">
    <source>
        <dbReference type="Google" id="ProtNLM"/>
    </source>
</evidence>
<evidence type="ECO:0000256" key="1">
    <source>
        <dbReference type="ARBA" id="ARBA00022729"/>
    </source>
</evidence>
<evidence type="ECO:0000313" key="3">
    <source>
        <dbReference type="Proteomes" id="UP000249910"/>
    </source>
</evidence>
<dbReference type="SUPFAM" id="SSF52266">
    <property type="entry name" value="SGNH hydrolase"/>
    <property type="match status" value="1"/>
</dbReference>
<organism evidence="2 3">
    <name type="scientific">Francisella halioticida</name>
    <dbReference type="NCBI Taxonomy" id="549298"/>
    <lineage>
        <taxon>Bacteria</taxon>
        <taxon>Pseudomonadati</taxon>
        <taxon>Pseudomonadota</taxon>
        <taxon>Gammaproteobacteria</taxon>
        <taxon>Thiotrichales</taxon>
        <taxon>Francisellaceae</taxon>
        <taxon>Francisella</taxon>
    </lineage>
</organism>
<name>A0ABM6LXE9_9GAMM</name>
<evidence type="ECO:0000313" key="2">
    <source>
        <dbReference type="EMBL" id="ASG67255.1"/>
    </source>
</evidence>
<dbReference type="Gene3D" id="3.40.50.1110">
    <property type="entry name" value="SGNH hydrolase"/>
    <property type="match status" value="1"/>
</dbReference>
<keyword evidence="3" id="KW-1185">Reference proteome</keyword>
<reference evidence="2 3" key="1">
    <citation type="submission" date="2017-06" db="EMBL/GenBank/DDBJ databases">
        <title>Complete genome of Francisella halioticida.</title>
        <authorList>
            <person name="Sjodin A."/>
        </authorList>
    </citation>
    <scope>NUCLEOTIDE SEQUENCE [LARGE SCALE GENOMIC DNA]</scope>
    <source>
        <strain evidence="2 3">DSM 23729</strain>
    </source>
</reference>
<dbReference type="EMBL" id="CP022132">
    <property type="protein sequence ID" value="ASG67255.1"/>
    <property type="molecule type" value="Genomic_DNA"/>
</dbReference>
<dbReference type="PANTHER" id="PTHR45642:SF139">
    <property type="entry name" value="SGNH HYDROLASE-TYPE ESTERASE DOMAIN-CONTAINING PROTEIN"/>
    <property type="match status" value="1"/>
</dbReference>
<proteinExistence type="predicted"/>
<accession>A0ABM6LXE9</accession>
<sequence length="157" mass="17195">MQDAAKDVIYDADYLVSKGASANNIYIANLPDLGITPLAISTKTVTPMNAQSKIFNSELNSLLKSKKYHLIDVVSFLNKIVKNKKITINGKTYLFSNVTDGLCKTGSPTDPNALICVPDLSKQGASTYLFEGNIHPTSYLHQVLAQYIKSNIDKTHT</sequence>
<keyword evidence="1" id="KW-0732">Signal</keyword>